<evidence type="ECO:0000313" key="2">
    <source>
        <dbReference type="Proteomes" id="UP000828048"/>
    </source>
</evidence>
<reference evidence="1 2" key="1">
    <citation type="journal article" date="2021" name="Hortic Res">
        <title>High-quality reference genome and annotation aids understanding of berry development for evergreen blueberry (Vaccinium darrowii).</title>
        <authorList>
            <person name="Yu J."/>
            <person name="Hulse-Kemp A.M."/>
            <person name="Babiker E."/>
            <person name="Staton M."/>
        </authorList>
    </citation>
    <scope>NUCLEOTIDE SEQUENCE [LARGE SCALE GENOMIC DNA]</scope>
    <source>
        <strain evidence="2">cv. NJ 8807/NJ 8810</strain>
        <tissue evidence="1">Young leaf</tissue>
    </source>
</reference>
<gene>
    <name evidence="1" type="ORF">Vadar_012711</name>
</gene>
<accession>A0ACB7ZK45</accession>
<protein>
    <submittedName>
        <fullName evidence="1">Uncharacterized protein</fullName>
    </submittedName>
</protein>
<dbReference type="EMBL" id="CM037159">
    <property type="protein sequence ID" value="KAH7865889.1"/>
    <property type="molecule type" value="Genomic_DNA"/>
</dbReference>
<proteinExistence type="predicted"/>
<dbReference type="Proteomes" id="UP000828048">
    <property type="component" value="Chromosome 9"/>
</dbReference>
<sequence>MISTNAIKCEFRTGIDHISVDAEKGIVTVIGDVDPVCVTTQIRKAGKRVEIISVGPPPKPPAPGKEKKPPAPGKEKKPPEPPVIIPCCWAWPPCPP</sequence>
<evidence type="ECO:0000313" key="1">
    <source>
        <dbReference type="EMBL" id="KAH7865889.1"/>
    </source>
</evidence>
<organism evidence="1 2">
    <name type="scientific">Vaccinium darrowii</name>
    <dbReference type="NCBI Taxonomy" id="229202"/>
    <lineage>
        <taxon>Eukaryota</taxon>
        <taxon>Viridiplantae</taxon>
        <taxon>Streptophyta</taxon>
        <taxon>Embryophyta</taxon>
        <taxon>Tracheophyta</taxon>
        <taxon>Spermatophyta</taxon>
        <taxon>Magnoliopsida</taxon>
        <taxon>eudicotyledons</taxon>
        <taxon>Gunneridae</taxon>
        <taxon>Pentapetalae</taxon>
        <taxon>asterids</taxon>
        <taxon>Ericales</taxon>
        <taxon>Ericaceae</taxon>
        <taxon>Vaccinioideae</taxon>
        <taxon>Vaccinieae</taxon>
        <taxon>Vaccinium</taxon>
    </lineage>
</organism>
<comment type="caution">
    <text evidence="1">The sequence shown here is derived from an EMBL/GenBank/DDBJ whole genome shotgun (WGS) entry which is preliminary data.</text>
</comment>
<name>A0ACB7ZK45_9ERIC</name>
<keyword evidence="2" id="KW-1185">Reference proteome</keyword>